<dbReference type="GO" id="GO:0003677">
    <property type="term" value="F:DNA binding"/>
    <property type="evidence" value="ECO:0007669"/>
    <property type="project" value="InterPro"/>
</dbReference>
<dbReference type="Gene3D" id="3.40.50.150">
    <property type="entry name" value="Vaccinia Virus protein VP39"/>
    <property type="match status" value="1"/>
</dbReference>
<organism evidence="2 3">
    <name type="scientific">Arcanobacterium haemolyticum (strain ATCC 9345 / DSM 20595 / CCM 5947 / CCUG 17215 / LMG 16163 / NBRC 15585 / NCTC 8452 / 11018)</name>
    <dbReference type="NCBI Taxonomy" id="644284"/>
    <lineage>
        <taxon>Bacteria</taxon>
        <taxon>Bacillati</taxon>
        <taxon>Actinomycetota</taxon>
        <taxon>Actinomycetes</taxon>
        <taxon>Actinomycetales</taxon>
        <taxon>Actinomycetaceae</taxon>
        <taxon>Arcanobacterium</taxon>
    </lineage>
</organism>
<dbReference type="InterPro" id="IPR003356">
    <property type="entry name" value="DNA_methylase_A-5"/>
</dbReference>
<dbReference type="STRING" id="644284.Arch_0503"/>
<dbReference type="EMBL" id="CP002045">
    <property type="protein sequence ID" value="ADH92250.1"/>
    <property type="molecule type" value="Genomic_DNA"/>
</dbReference>
<dbReference type="RefSeq" id="WP_013169748.1">
    <property type="nucleotide sequence ID" value="NC_014218.1"/>
</dbReference>
<dbReference type="InterPro" id="IPR029063">
    <property type="entry name" value="SAM-dependent_MTases_sf"/>
</dbReference>
<dbReference type="KEGG" id="ahe:Arch_0503"/>
<sequence length="213" mass="23982">MSQDDNLVKSKQRVADHGEVFTPSWMVNDMLDLVKDESERIDARILEPACGEGAFLQEVLRRKLTTCQARYGRNEFERDHYALLGLMCIYGIELLEDNAQICRDNLHAIFVDFLGPDAKPEWTQAARVVLKTNIVQADALTMKLSNGEAIAFAEWGYLGKGRFQRRDFLYGDLAKRSAFGEDTLFGNMEIADIFTPTTSFPTMSVADIAALES</sequence>
<reference evidence="2 3" key="1">
    <citation type="journal article" date="2010" name="Stand. Genomic Sci.">
        <title>Complete genome sequence of Arcanobacterium haemolyticum type strain (11018).</title>
        <authorList>
            <person name="Yasawong M."/>
            <person name="Teshima H."/>
            <person name="Lapidus A."/>
            <person name="Nolan M."/>
            <person name="Lucas S."/>
            <person name="Glavina Del Rio T."/>
            <person name="Tice H."/>
            <person name="Cheng J."/>
            <person name="Bruce D."/>
            <person name="Detter C."/>
            <person name="Tapia R."/>
            <person name="Han C."/>
            <person name="Goodwin L."/>
            <person name="Pitluck S."/>
            <person name="Liolios K."/>
            <person name="Ivanova N."/>
            <person name="Mavromatis K."/>
            <person name="Mikhailova N."/>
            <person name="Pati A."/>
            <person name="Chen A."/>
            <person name="Palaniappan K."/>
            <person name="Land M."/>
            <person name="Hauser L."/>
            <person name="Chang Y."/>
            <person name="Jeffries C."/>
            <person name="Rohde M."/>
            <person name="Sikorski J."/>
            <person name="Pukall R."/>
            <person name="Goker M."/>
            <person name="Woyke T."/>
            <person name="Bristow J."/>
            <person name="Eisen J."/>
            <person name="Markowitz V."/>
            <person name="Hugenholtz P."/>
            <person name="Kyrpides N."/>
            <person name="Klenk H."/>
        </authorList>
    </citation>
    <scope>NUCLEOTIDE SEQUENCE [LARGE SCALE GENOMIC DNA]</scope>
    <source>
        <strain evidence="3">ATCC 9345 / DSM 20595 / CCUG 17215 / LMG 16163 / NBRC 15585 / NCTC 8452 / 11018</strain>
    </source>
</reference>
<keyword evidence="3" id="KW-1185">Reference proteome</keyword>
<dbReference type="Pfam" id="PF02384">
    <property type="entry name" value="N6_Mtase"/>
    <property type="match status" value="1"/>
</dbReference>
<evidence type="ECO:0000313" key="2">
    <source>
        <dbReference type="EMBL" id="ADH92250.1"/>
    </source>
</evidence>
<accession>D7BMV1</accession>
<proteinExistence type="predicted"/>
<dbReference type="GO" id="GO:0008170">
    <property type="term" value="F:N-methyltransferase activity"/>
    <property type="evidence" value="ECO:0007669"/>
    <property type="project" value="InterPro"/>
</dbReference>
<dbReference type="GO" id="GO:0032259">
    <property type="term" value="P:methylation"/>
    <property type="evidence" value="ECO:0007669"/>
    <property type="project" value="UniProtKB-KW"/>
</dbReference>
<protein>
    <submittedName>
        <fullName evidence="2">Type III restriction system methylase</fullName>
    </submittedName>
</protein>
<dbReference type="PRINTS" id="PR00507">
    <property type="entry name" value="N12N6MTFRASE"/>
</dbReference>
<gene>
    <name evidence="2" type="ordered locus">Arch_0503</name>
</gene>
<evidence type="ECO:0000259" key="1">
    <source>
        <dbReference type="Pfam" id="PF02384"/>
    </source>
</evidence>
<keyword evidence="2" id="KW-0808">Transferase</keyword>
<dbReference type="AlphaFoldDB" id="D7BMV1"/>
<feature type="domain" description="DNA methylase adenine-specific" evidence="1">
    <location>
        <begin position="13"/>
        <end position="106"/>
    </location>
</feature>
<dbReference type="Proteomes" id="UP000000376">
    <property type="component" value="Chromosome"/>
</dbReference>
<keyword evidence="2" id="KW-0489">Methyltransferase</keyword>
<name>D7BMV1_ARCHD</name>
<evidence type="ECO:0000313" key="3">
    <source>
        <dbReference type="Proteomes" id="UP000000376"/>
    </source>
</evidence>
<dbReference type="SUPFAM" id="SSF53335">
    <property type="entry name" value="S-adenosyl-L-methionine-dependent methyltransferases"/>
    <property type="match status" value="1"/>
</dbReference>
<dbReference type="eggNOG" id="COG1002">
    <property type="taxonomic scope" value="Bacteria"/>
</dbReference>
<dbReference type="OrthoDB" id="4280289at2"/>
<dbReference type="HOGENOM" id="CLU_077121_1_0_11"/>